<gene>
    <name evidence="1" type="ORF">ADICYQ_0600</name>
</gene>
<dbReference type="Proteomes" id="UP000014974">
    <property type="component" value="Unassembled WGS sequence"/>
</dbReference>
<organism evidence="1 2">
    <name type="scientific">Cyclobacterium qasimii M12-11B</name>
    <dbReference type="NCBI Taxonomy" id="641524"/>
    <lineage>
        <taxon>Bacteria</taxon>
        <taxon>Pseudomonadati</taxon>
        <taxon>Bacteroidota</taxon>
        <taxon>Cytophagia</taxon>
        <taxon>Cytophagales</taxon>
        <taxon>Cyclobacteriaceae</taxon>
        <taxon>Cyclobacterium</taxon>
    </lineage>
</organism>
<dbReference type="EMBL" id="ATNM01000028">
    <property type="protein sequence ID" value="EPR71133.1"/>
    <property type="molecule type" value="Genomic_DNA"/>
</dbReference>
<reference evidence="1 2" key="1">
    <citation type="journal article" date="2013" name="Genome Announc.">
        <title>Draft Genome Sequence of Cyclobacterium qasimii Strain M12-11BT, Isolated from Arctic Marine Sediment.</title>
        <authorList>
            <person name="Shivaji S."/>
            <person name="Ara S."/>
            <person name="Singh A."/>
            <person name="Kumar Pinnaka A."/>
        </authorList>
    </citation>
    <scope>NUCLEOTIDE SEQUENCE [LARGE SCALE GENOMIC DNA]</scope>
    <source>
        <strain evidence="1 2">M12-11B</strain>
    </source>
</reference>
<proteinExistence type="predicted"/>
<evidence type="ECO:0000313" key="2">
    <source>
        <dbReference type="Proteomes" id="UP000014974"/>
    </source>
</evidence>
<protein>
    <submittedName>
        <fullName evidence="1">Uncharacterized protein</fullName>
    </submittedName>
</protein>
<evidence type="ECO:0000313" key="1">
    <source>
        <dbReference type="EMBL" id="EPR71133.1"/>
    </source>
</evidence>
<comment type="caution">
    <text evidence="1">The sequence shown here is derived from an EMBL/GenBank/DDBJ whole genome shotgun (WGS) entry which is preliminary data.</text>
</comment>
<name>S7X4Y1_9BACT</name>
<accession>S7X4Y1</accession>
<dbReference type="AlphaFoldDB" id="S7X4Y1"/>
<sequence>MLAKNYFKQFIDSLKLKSPIIAVPKRGVEGMNRQFFKMISLLNRDTNKLSE</sequence>